<accession>A0AC61DBQ7</accession>
<dbReference type="EMBL" id="PEDL01000013">
    <property type="protein sequence ID" value="PHV70181.1"/>
    <property type="molecule type" value="Genomic_DNA"/>
</dbReference>
<evidence type="ECO:0000313" key="1">
    <source>
        <dbReference type="EMBL" id="PHV70181.1"/>
    </source>
</evidence>
<comment type="caution">
    <text evidence="1">The sequence shown here is derived from an EMBL/GenBank/DDBJ whole genome shotgun (WGS) entry which is preliminary data.</text>
</comment>
<name>A0AC61DBQ7_9FIRM</name>
<organism evidence="1 2">
    <name type="scientific">Sporanaerobium hydrogeniformans</name>
    <dbReference type="NCBI Taxonomy" id="3072179"/>
    <lineage>
        <taxon>Bacteria</taxon>
        <taxon>Bacillati</taxon>
        <taxon>Bacillota</taxon>
        <taxon>Clostridia</taxon>
        <taxon>Lachnospirales</taxon>
        <taxon>Lachnospiraceae</taxon>
        <taxon>Sporanaerobium</taxon>
    </lineage>
</organism>
<protein>
    <submittedName>
        <fullName evidence="1">Uncharacterized protein</fullName>
    </submittedName>
</protein>
<evidence type="ECO:0000313" key="2">
    <source>
        <dbReference type="Proteomes" id="UP000224460"/>
    </source>
</evidence>
<proteinExistence type="predicted"/>
<reference evidence="1" key="1">
    <citation type="submission" date="2017-10" db="EMBL/GenBank/DDBJ databases">
        <title>Genome sequence of cellulolytic Lachnospiraceae bacterium XHS1971 isolated from hotspring sediment.</title>
        <authorList>
            <person name="Vasudevan G."/>
            <person name="Joshi A.J."/>
            <person name="Hivarkar S."/>
            <person name="Lanjekar V.B."/>
            <person name="Dhakephalkar P.K."/>
            <person name="Dagar S."/>
        </authorList>
    </citation>
    <scope>NUCLEOTIDE SEQUENCE</scope>
    <source>
        <strain evidence="1">XHS1971</strain>
    </source>
</reference>
<sequence>MVHLLFKKQNNLIRFFTLSLSILLVYVGVHLLHLESSVQGMMLFLIISVALMGGYNLCQKFDQDMLARYILFIGFVMRIGYMLYTPCTVRPHDLKALSIDSNGNAAYILTILNGHLPISNEGQFYHPPLYYVLSGMVISVLKPLLSLTNETDLIDCAKLVSCTFSCATLYCVPSLCAELKINKPIPLSLVAFLPNFYLMGGRVNNDALAVFFMTLVLLFSIRWSKNQSLKNTLILALSFGLGMMSKLSVGVFAIPTGLLMLYVVVKSIKKHNLLKTLQSLCLFAVVSIPLGLAYPLRNWILFNQPFHYVLDVGSAGFASQHYSLAQRFFSFPITKLFHPVYNNVSTDYNIWMYLLKGGLFGEFQFNSVSVVPAILLFIYALISFFMIVSLISSLKEKEERILYLVLAAGVLMVSYIVFNIKYPYGCTMDFRYIAPVFVINTLLFGSFIDKNKDKKYGTAFYRLSIGSIFIFSLLSIYMFCVI</sequence>
<keyword evidence="2" id="KW-1185">Reference proteome</keyword>
<dbReference type="Proteomes" id="UP000224460">
    <property type="component" value="Unassembled WGS sequence"/>
</dbReference>
<gene>
    <name evidence="1" type="ORF">CS063_11935</name>
</gene>